<evidence type="ECO:0000313" key="2">
    <source>
        <dbReference type="Proteomes" id="UP000566995"/>
    </source>
</evidence>
<gene>
    <name evidence="1" type="ORF">HNP46_006322</name>
</gene>
<dbReference type="AlphaFoldDB" id="A0A7W7P4Z5"/>
<comment type="caution">
    <text evidence="1">The sequence shown here is derived from an EMBL/GenBank/DDBJ whole genome shotgun (WGS) entry which is preliminary data.</text>
</comment>
<dbReference type="Proteomes" id="UP000566995">
    <property type="component" value="Unassembled WGS sequence"/>
</dbReference>
<protein>
    <recommendedName>
        <fullName evidence="3">DUF3223 domain-containing protein</fullName>
    </recommendedName>
</protein>
<accession>A0A7W7P4Z5</accession>
<sequence length="114" mass="12333">MPNSLTILGEHFTSQSSAKEFFEKIRQALMASSAVLSEGRDFELLRDLYVSYCKATNWDYPGPPVGFVVKNTARGSGPNGGTTQCFYVTFADGTETPFSAPKAIQAVAQAKDAK</sequence>
<dbReference type="RefSeq" id="WP_184596878.1">
    <property type="nucleotide sequence ID" value="NZ_JACHLI010000040.1"/>
</dbReference>
<reference evidence="1 2" key="1">
    <citation type="submission" date="2020-08" db="EMBL/GenBank/DDBJ databases">
        <title>Functional genomics of gut bacteria from endangered species of beetles.</title>
        <authorList>
            <person name="Carlos-Shanley C."/>
        </authorList>
    </citation>
    <scope>NUCLEOTIDE SEQUENCE [LARGE SCALE GENOMIC DNA]</scope>
    <source>
        <strain evidence="1 2">S00179</strain>
    </source>
</reference>
<evidence type="ECO:0000313" key="1">
    <source>
        <dbReference type="EMBL" id="MBB4867409.1"/>
    </source>
</evidence>
<dbReference type="Gene3D" id="3.10.450.40">
    <property type="match status" value="1"/>
</dbReference>
<name>A0A7W7P4Z5_PSENT</name>
<organism evidence="1 2">
    <name type="scientific">Pseudomonas nitroreducens</name>
    <dbReference type="NCBI Taxonomy" id="46680"/>
    <lineage>
        <taxon>Bacteria</taxon>
        <taxon>Pseudomonadati</taxon>
        <taxon>Pseudomonadota</taxon>
        <taxon>Gammaproteobacteria</taxon>
        <taxon>Pseudomonadales</taxon>
        <taxon>Pseudomonadaceae</taxon>
        <taxon>Pseudomonas</taxon>
    </lineage>
</organism>
<evidence type="ECO:0008006" key="3">
    <source>
        <dbReference type="Google" id="ProtNLM"/>
    </source>
</evidence>
<proteinExistence type="predicted"/>
<dbReference type="EMBL" id="JACHLI010000040">
    <property type="protein sequence ID" value="MBB4867409.1"/>
    <property type="molecule type" value="Genomic_DNA"/>
</dbReference>